<evidence type="ECO:0000256" key="1">
    <source>
        <dbReference type="ARBA" id="ARBA00004651"/>
    </source>
</evidence>
<keyword evidence="5 7" id="KW-1133">Transmembrane helix</keyword>
<dbReference type="GO" id="GO:0055085">
    <property type="term" value="P:transmembrane transport"/>
    <property type="evidence" value="ECO:0007669"/>
    <property type="project" value="InterPro"/>
</dbReference>
<dbReference type="InterPro" id="IPR035906">
    <property type="entry name" value="MetI-like_sf"/>
</dbReference>
<evidence type="ECO:0000256" key="3">
    <source>
        <dbReference type="ARBA" id="ARBA00022475"/>
    </source>
</evidence>
<feature type="transmembrane region" description="Helical" evidence="7">
    <location>
        <begin position="307"/>
        <end position="329"/>
    </location>
</feature>
<evidence type="ECO:0000256" key="7">
    <source>
        <dbReference type="RuleBase" id="RU363032"/>
    </source>
</evidence>
<dbReference type="InterPro" id="IPR000515">
    <property type="entry name" value="MetI-like"/>
</dbReference>
<comment type="subcellular location">
    <subcellularLocation>
        <location evidence="1 7">Cell membrane</location>
        <topology evidence="1 7">Multi-pass membrane protein</topology>
    </subcellularLocation>
</comment>
<sequence>MPAIALVPVGKSLVEGFHTGGVNIIVKFLLAAFQPSINRLVIESSFNSLKTTISIAIIAWAISLLNGIFLGVITSNIFTELFKVNLFWSKILKYSLTVPRAIHEVIWGLLLLQVFGLNPYIAIISISIPYSALIARVFAEQINSLDIRSLVASKHSGAGPFETLVTALTPKIIPIIGTYGGYRLECALRGATLLGIFGLGGIGTELTLSIRSLEFNEMWTSLWMLGIILFFLEKVITWIQTPSLYLNNIFNYTITASISILILLVVSILWLNSLDLGISRSLVFYPIQLPSIQELIYSFNKLSWASLISQTICLTLFAAGIAIGLPPILLSLWPSKLGEEVISFLWIVCRLIPAPLSALILLMCSSPSIAVASLALGIQNMGVMGRILKESINNKDLAIFNAIKSLGADKRSAFFYGRICPQSNSYLAYSAYRTDVILRETVLVGVVGGSGLGWQLRESISSFNWSEVILLTATFGIITLTGELLSDHLQYYLLKEIKPKQPLLHLKLHS</sequence>
<name>A9BA53_PROM4</name>
<dbReference type="SUPFAM" id="SSF161098">
    <property type="entry name" value="MetI-like"/>
    <property type="match status" value="2"/>
</dbReference>
<keyword evidence="3" id="KW-1003">Cell membrane</keyword>
<dbReference type="Pfam" id="PF00528">
    <property type="entry name" value="BPD_transp_1"/>
    <property type="match status" value="1"/>
</dbReference>
<accession>A9BA53</accession>
<dbReference type="STRING" id="93059.P9211_07841"/>
<feature type="domain" description="ABC transmembrane type-1" evidence="8">
    <location>
        <begin position="49"/>
        <end position="240"/>
    </location>
</feature>
<dbReference type="Gene3D" id="1.10.3720.10">
    <property type="entry name" value="MetI-like"/>
    <property type="match status" value="2"/>
</dbReference>
<dbReference type="Proteomes" id="UP000000788">
    <property type="component" value="Chromosome"/>
</dbReference>
<dbReference type="PANTHER" id="PTHR30043">
    <property type="entry name" value="PHOSPHONATES TRANSPORT SYSTEM PERMEASE PROTEIN"/>
    <property type="match status" value="1"/>
</dbReference>
<feature type="transmembrane region" description="Helical" evidence="7">
    <location>
        <begin position="249"/>
        <end position="271"/>
    </location>
</feature>
<dbReference type="EMBL" id="CP000878">
    <property type="protein sequence ID" value="ABX08715.1"/>
    <property type="molecule type" value="Genomic_DNA"/>
</dbReference>
<keyword evidence="6 7" id="KW-0472">Membrane</keyword>
<dbReference type="OrthoDB" id="8557224at2"/>
<dbReference type="GO" id="GO:0005886">
    <property type="term" value="C:plasma membrane"/>
    <property type="evidence" value="ECO:0007669"/>
    <property type="project" value="UniProtKB-SubCell"/>
</dbReference>
<dbReference type="HOGENOM" id="CLU_029036_2_0_3"/>
<protein>
    <submittedName>
        <fullName evidence="9">Putative phosphonate ABC transporter</fullName>
    </submittedName>
</protein>
<evidence type="ECO:0000256" key="4">
    <source>
        <dbReference type="ARBA" id="ARBA00022692"/>
    </source>
</evidence>
<dbReference type="AlphaFoldDB" id="A9BA53"/>
<dbReference type="KEGG" id="pmj:P9211_07841"/>
<evidence type="ECO:0000259" key="8">
    <source>
        <dbReference type="PROSITE" id="PS50928"/>
    </source>
</evidence>
<feature type="transmembrane region" description="Helical" evidence="7">
    <location>
        <begin position="191"/>
        <end position="212"/>
    </location>
</feature>
<feature type="transmembrane region" description="Helical" evidence="7">
    <location>
        <begin position="53"/>
        <end position="79"/>
    </location>
</feature>
<evidence type="ECO:0000256" key="6">
    <source>
        <dbReference type="ARBA" id="ARBA00023136"/>
    </source>
</evidence>
<feature type="transmembrane region" description="Helical" evidence="7">
    <location>
        <begin position="218"/>
        <end position="237"/>
    </location>
</feature>
<evidence type="ECO:0000256" key="5">
    <source>
        <dbReference type="ARBA" id="ARBA00022989"/>
    </source>
</evidence>
<dbReference type="eggNOG" id="COG3639">
    <property type="taxonomic scope" value="Bacteria"/>
</dbReference>
<dbReference type="PROSITE" id="PS50928">
    <property type="entry name" value="ABC_TM1"/>
    <property type="match status" value="1"/>
</dbReference>
<keyword evidence="4 7" id="KW-0812">Transmembrane</keyword>
<evidence type="ECO:0000313" key="10">
    <source>
        <dbReference type="Proteomes" id="UP000000788"/>
    </source>
</evidence>
<gene>
    <name evidence="9" type="ordered locus">P9211_07841</name>
</gene>
<reference evidence="9 10" key="1">
    <citation type="journal article" date="2007" name="PLoS Genet.">
        <title>Patterns and implications of gene gain and loss in the evolution of Prochlorococcus.</title>
        <authorList>
            <person name="Kettler G.C."/>
            <person name="Martiny A.C."/>
            <person name="Huang K."/>
            <person name="Zucker J."/>
            <person name="Coleman M.L."/>
            <person name="Rodrigue S."/>
            <person name="Chen F."/>
            <person name="Lapidus A."/>
            <person name="Ferriera S."/>
            <person name="Johnson J."/>
            <person name="Steglich C."/>
            <person name="Church G.M."/>
            <person name="Richardson P."/>
            <person name="Chisholm S.W."/>
        </authorList>
    </citation>
    <scope>NUCLEOTIDE SEQUENCE [LARGE SCALE GENOMIC DNA]</scope>
    <source>
        <strain evidence="10">MIT 9211</strain>
    </source>
</reference>
<dbReference type="RefSeq" id="WP_012195337.1">
    <property type="nucleotide sequence ID" value="NC_009976.1"/>
</dbReference>
<comment type="similarity">
    <text evidence="7">Belongs to the binding-protein-dependent transport system permease family.</text>
</comment>
<keyword evidence="10" id="KW-1185">Reference proteome</keyword>
<keyword evidence="2 7" id="KW-0813">Transport</keyword>
<dbReference type="PANTHER" id="PTHR30043:SF1">
    <property type="entry name" value="ABC TRANSPORT SYSTEM PERMEASE PROTEIN P69"/>
    <property type="match status" value="1"/>
</dbReference>
<evidence type="ECO:0000256" key="2">
    <source>
        <dbReference type="ARBA" id="ARBA00022448"/>
    </source>
</evidence>
<organism evidence="9 10">
    <name type="scientific">Prochlorococcus marinus (strain MIT 9211)</name>
    <dbReference type="NCBI Taxonomy" id="93059"/>
    <lineage>
        <taxon>Bacteria</taxon>
        <taxon>Bacillati</taxon>
        <taxon>Cyanobacteriota</taxon>
        <taxon>Cyanophyceae</taxon>
        <taxon>Synechococcales</taxon>
        <taxon>Prochlorococcaceae</taxon>
        <taxon>Prochlorococcus</taxon>
    </lineage>
</organism>
<evidence type="ECO:0000313" key="9">
    <source>
        <dbReference type="EMBL" id="ABX08715.1"/>
    </source>
</evidence>
<proteinExistence type="inferred from homology"/>